<organism evidence="1 2">
    <name type="scientific">Rhabditophanes sp. KR3021</name>
    <dbReference type="NCBI Taxonomy" id="114890"/>
    <lineage>
        <taxon>Eukaryota</taxon>
        <taxon>Metazoa</taxon>
        <taxon>Ecdysozoa</taxon>
        <taxon>Nematoda</taxon>
        <taxon>Chromadorea</taxon>
        <taxon>Rhabditida</taxon>
        <taxon>Tylenchina</taxon>
        <taxon>Panagrolaimomorpha</taxon>
        <taxon>Strongyloidoidea</taxon>
        <taxon>Alloionematidae</taxon>
        <taxon>Rhabditophanes</taxon>
    </lineage>
</organism>
<dbReference type="WBParaSite" id="RSKR_0000441900.1">
    <property type="protein sequence ID" value="RSKR_0000441900.1"/>
    <property type="gene ID" value="RSKR_0000441900"/>
</dbReference>
<dbReference type="Proteomes" id="UP000095286">
    <property type="component" value="Unplaced"/>
</dbReference>
<name>A0AC35TVC7_9BILA</name>
<proteinExistence type="predicted"/>
<sequence>MEDEKEIKDENIEMPPIPEVNFEYVDHTADIQLHGWGKSVPEAFEQTVMAMFGYMAGEITEIENSYSFDIPATGHDLNSLLFNLLDQCLYFFNTEPFFIPRVIKLIDFDRTNFKITARGWGESFDDKYHSLGTEVKAITYSNLQIHETPERTDAYIIVDI</sequence>
<accession>A0AC35TVC7</accession>
<evidence type="ECO:0000313" key="1">
    <source>
        <dbReference type="Proteomes" id="UP000095286"/>
    </source>
</evidence>
<reference evidence="2" key="1">
    <citation type="submission" date="2016-11" db="UniProtKB">
        <authorList>
            <consortium name="WormBaseParasite"/>
        </authorList>
    </citation>
    <scope>IDENTIFICATION</scope>
    <source>
        <strain evidence="2">KR3021</strain>
    </source>
</reference>
<evidence type="ECO:0000313" key="2">
    <source>
        <dbReference type="WBParaSite" id="RSKR_0000441900.1"/>
    </source>
</evidence>
<protein>
    <submittedName>
        <fullName evidence="2">Archease domain-containing protein</fullName>
    </submittedName>
</protein>